<comment type="caution">
    <text evidence="13">The sequence shown here is derived from an EMBL/GenBank/DDBJ whole genome shotgun (WGS) entry which is preliminary data.</text>
</comment>
<dbReference type="GO" id="GO:0005524">
    <property type="term" value="F:ATP binding"/>
    <property type="evidence" value="ECO:0007669"/>
    <property type="project" value="UniProtKB-KW"/>
</dbReference>
<keyword evidence="8" id="KW-0902">Two-component regulatory system</keyword>
<evidence type="ECO:0000256" key="4">
    <source>
        <dbReference type="ARBA" id="ARBA00022679"/>
    </source>
</evidence>
<feature type="coiled-coil region" evidence="9">
    <location>
        <begin position="129"/>
        <end position="156"/>
    </location>
</feature>
<name>A0A931FQS2_9HYPH</name>
<evidence type="ECO:0000256" key="5">
    <source>
        <dbReference type="ARBA" id="ARBA00022741"/>
    </source>
</evidence>
<dbReference type="Gene3D" id="3.30.565.10">
    <property type="entry name" value="Histidine kinase-like ATPase, C-terminal domain"/>
    <property type="match status" value="1"/>
</dbReference>
<sequence>MPTWGGWKADQSKPRDGDTEAGDQSYRTLIELSPDALIVHDGQSVLLANPAMARLVGAQHHNGVVGCALADFVAPSSQALVEERIQHMHQTSPVPLADETWRRFDGSEVEVEVAAAPMPWISARAAMVIARDVTERRRLEAERETLLAEKELLMREVHHRVGNSLQLVQGMLNLQARGSGDEAVRFQLHEAAARIGTIGTLHSRLQKGSSTVECEVKAYIEGVMSDLRISLGETYKRQIVLDAGDAYGIFLKADLLVALGLIAAEGVTNSIKHGEGHIRVRVMRGGANLEMTIEDDGPGLPIGFDPLRDGQGLGMRMIASLAQSRGGKIEVGAGSRITAFLPLSGTRKDAMPNG</sequence>
<dbReference type="Proteomes" id="UP000599312">
    <property type="component" value="Unassembled WGS sequence"/>
</dbReference>
<keyword evidence="14" id="KW-1185">Reference proteome</keyword>
<dbReference type="SMART" id="SM00091">
    <property type="entry name" value="PAS"/>
    <property type="match status" value="1"/>
</dbReference>
<feature type="region of interest" description="Disordered" evidence="10">
    <location>
        <begin position="1"/>
        <end position="22"/>
    </location>
</feature>
<dbReference type="EMBL" id="JADQDO010000009">
    <property type="protein sequence ID" value="MBF9234952.1"/>
    <property type="molecule type" value="Genomic_DNA"/>
</dbReference>
<dbReference type="GO" id="GO:0000160">
    <property type="term" value="P:phosphorelay signal transduction system"/>
    <property type="evidence" value="ECO:0007669"/>
    <property type="project" value="UniProtKB-KW"/>
</dbReference>
<evidence type="ECO:0000313" key="14">
    <source>
        <dbReference type="Proteomes" id="UP000599312"/>
    </source>
</evidence>
<dbReference type="InterPro" id="IPR013767">
    <property type="entry name" value="PAS_fold"/>
</dbReference>
<dbReference type="InterPro" id="IPR000014">
    <property type="entry name" value="PAS"/>
</dbReference>
<gene>
    <name evidence="13" type="ORF">I2H38_16375</name>
</gene>
<dbReference type="GO" id="GO:0004673">
    <property type="term" value="F:protein histidine kinase activity"/>
    <property type="evidence" value="ECO:0007669"/>
    <property type="project" value="UniProtKB-EC"/>
</dbReference>
<dbReference type="AlphaFoldDB" id="A0A931FQS2"/>
<evidence type="ECO:0000259" key="11">
    <source>
        <dbReference type="SMART" id="SM00091"/>
    </source>
</evidence>
<keyword evidence="7" id="KW-0067">ATP-binding</keyword>
<organism evidence="13 14">
    <name type="scientific">Microvirga alba</name>
    <dbReference type="NCBI Taxonomy" id="2791025"/>
    <lineage>
        <taxon>Bacteria</taxon>
        <taxon>Pseudomonadati</taxon>
        <taxon>Pseudomonadota</taxon>
        <taxon>Alphaproteobacteria</taxon>
        <taxon>Hyphomicrobiales</taxon>
        <taxon>Methylobacteriaceae</taxon>
        <taxon>Microvirga</taxon>
    </lineage>
</organism>
<feature type="domain" description="PAS" evidence="11">
    <location>
        <begin position="24"/>
        <end position="90"/>
    </location>
</feature>
<dbReference type="GO" id="GO:0006355">
    <property type="term" value="P:regulation of DNA-templated transcription"/>
    <property type="evidence" value="ECO:0007669"/>
    <property type="project" value="InterPro"/>
</dbReference>
<dbReference type="InterPro" id="IPR003594">
    <property type="entry name" value="HATPase_dom"/>
</dbReference>
<dbReference type="InterPro" id="IPR004358">
    <property type="entry name" value="Sig_transdc_His_kin-like_C"/>
</dbReference>
<evidence type="ECO:0000259" key="12">
    <source>
        <dbReference type="SMART" id="SM00387"/>
    </source>
</evidence>
<dbReference type="PANTHER" id="PTHR43065">
    <property type="entry name" value="SENSOR HISTIDINE KINASE"/>
    <property type="match status" value="1"/>
</dbReference>
<dbReference type="SMART" id="SM00387">
    <property type="entry name" value="HATPase_c"/>
    <property type="match status" value="1"/>
</dbReference>
<dbReference type="PANTHER" id="PTHR43065:SF23">
    <property type="entry name" value="SENSOR HISTIDINE KINASE PDTAS"/>
    <property type="match status" value="1"/>
</dbReference>
<evidence type="ECO:0000256" key="1">
    <source>
        <dbReference type="ARBA" id="ARBA00000085"/>
    </source>
</evidence>
<dbReference type="Gene3D" id="3.30.450.20">
    <property type="entry name" value="PAS domain"/>
    <property type="match status" value="1"/>
</dbReference>
<dbReference type="InterPro" id="IPR036890">
    <property type="entry name" value="HATPase_C_sf"/>
</dbReference>
<dbReference type="CDD" id="cd00130">
    <property type="entry name" value="PAS"/>
    <property type="match status" value="1"/>
</dbReference>
<comment type="catalytic activity">
    <reaction evidence="1">
        <text>ATP + protein L-histidine = ADP + protein N-phospho-L-histidine.</text>
        <dbReference type="EC" id="2.7.13.3"/>
    </reaction>
</comment>
<reference evidence="13" key="1">
    <citation type="submission" date="2020-11" db="EMBL/GenBank/DDBJ databases">
        <authorList>
            <person name="Kim M.K."/>
        </authorList>
    </citation>
    <scope>NUCLEOTIDE SEQUENCE</scope>
    <source>
        <strain evidence="13">BT350</strain>
    </source>
</reference>
<dbReference type="Pfam" id="PF00989">
    <property type="entry name" value="PAS"/>
    <property type="match status" value="1"/>
</dbReference>
<evidence type="ECO:0000313" key="13">
    <source>
        <dbReference type="EMBL" id="MBF9234952.1"/>
    </source>
</evidence>
<evidence type="ECO:0000256" key="3">
    <source>
        <dbReference type="ARBA" id="ARBA00022553"/>
    </source>
</evidence>
<evidence type="ECO:0000256" key="6">
    <source>
        <dbReference type="ARBA" id="ARBA00022777"/>
    </source>
</evidence>
<dbReference type="RefSeq" id="WP_196272946.1">
    <property type="nucleotide sequence ID" value="NZ_JADQDO010000009.1"/>
</dbReference>
<keyword evidence="4" id="KW-0808">Transferase</keyword>
<proteinExistence type="predicted"/>
<accession>A0A931FQS2</accession>
<dbReference type="EC" id="2.7.13.3" evidence="2"/>
<evidence type="ECO:0000256" key="2">
    <source>
        <dbReference type="ARBA" id="ARBA00012438"/>
    </source>
</evidence>
<keyword evidence="6" id="KW-0418">Kinase</keyword>
<protein>
    <recommendedName>
        <fullName evidence="2">histidine kinase</fullName>
        <ecNumber evidence="2">2.7.13.3</ecNumber>
    </recommendedName>
</protein>
<dbReference type="SUPFAM" id="SSF55785">
    <property type="entry name" value="PYP-like sensor domain (PAS domain)"/>
    <property type="match status" value="1"/>
</dbReference>
<dbReference type="Pfam" id="PF07568">
    <property type="entry name" value="HisKA_2"/>
    <property type="match status" value="1"/>
</dbReference>
<keyword evidence="3" id="KW-0597">Phosphoprotein</keyword>
<evidence type="ECO:0000256" key="10">
    <source>
        <dbReference type="SAM" id="MobiDB-lite"/>
    </source>
</evidence>
<evidence type="ECO:0000256" key="7">
    <source>
        <dbReference type="ARBA" id="ARBA00022840"/>
    </source>
</evidence>
<dbReference type="NCBIfam" id="TIGR00229">
    <property type="entry name" value="sensory_box"/>
    <property type="match status" value="1"/>
</dbReference>
<keyword evidence="5" id="KW-0547">Nucleotide-binding</keyword>
<evidence type="ECO:0000256" key="9">
    <source>
        <dbReference type="SAM" id="Coils"/>
    </source>
</evidence>
<dbReference type="SUPFAM" id="SSF55874">
    <property type="entry name" value="ATPase domain of HSP90 chaperone/DNA topoisomerase II/histidine kinase"/>
    <property type="match status" value="1"/>
</dbReference>
<dbReference type="InterPro" id="IPR011495">
    <property type="entry name" value="Sig_transdc_His_kin_sub2_dim/P"/>
</dbReference>
<evidence type="ECO:0000256" key="8">
    <source>
        <dbReference type="ARBA" id="ARBA00023012"/>
    </source>
</evidence>
<keyword evidence="9" id="KW-0175">Coiled coil</keyword>
<dbReference type="Pfam" id="PF02518">
    <property type="entry name" value="HATPase_c"/>
    <property type="match status" value="1"/>
</dbReference>
<feature type="domain" description="Histidine kinase/HSP90-like ATPase" evidence="12">
    <location>
        <begin position="254"/>
        <end position="345"/>
    </location>
</feature>
<dbReference type="InterPro" id="IPR035965">
    <property type="entry name" value="PAS-like_dom_sf"/>
</dbReference>
<dbReference type="PRINTS" id="PR00344">
    <property type="entry name" value="BCTRLSENSOR"/>
</dbReference>